<evidence type="ECO:0000313" key="1">
    <source>
        <dbReference type="EMBL" id="KAJ8705751.1"/>
    </source>
</evidence>
<organism evidence="1 2">
    <name type="scientific">Mythimna loreyi</name>
    <dbReference type="NCBI Taxonomy" id="667449"/>
    <lineage>
        <taxon>Eukaryota</taxon>
        <taxon>Metazoa</taxon>
        <taxon>Ecdysozoa</taxon>
        <taxon>Arthropoda</taxon>
        <taxon>Hexapoda</taxon>
        <taxon>Insecta</taxon>
        <taxon>Pterygota</taxon>
        <taxon>Neoptera</taxon>
        <taxon>Endopterygota</taxon>
        <taxon>Lepidoptera</taxon>
        <taxon>Glossata</taxon>
        <taxon>Ditrysia</taxon>
        <taxon>Noctuoidea</taxon>
        <taxon>Noctuidae</taxon>
        <taxon>Noctuinae</taxon>
        <taxon>Hadenini</taxon>
        <taxon>Mythimna</taxon>
    </lineage>
</organism>
<evidence type="ECO:0000313" key="2">
    <source>
        <dbReference type="Proteomes" id="UP001231649"/>
    </source>
</evidence>
<reference evidence="1" key="1">
    <citation type="submission" date="2023-03" db="EMBL/GenBank/DDBJ databases">
        <title>Chromosome-level genomes of two armyworms, Mythimna separata and Mythimna loreyi, provide insights into the biosynthesis and reception of sex pheromones.</title>
        <authorList>
            <person name="Zhao H."/>
        </authorList>
    </citation>
    <scope>NUCLEOTIDE SEQUENCE</scope>
    <source>
        <strain evidence="1">BeijingLab</strain>
    </source>
</reference>
<comment type="caution">
    <text evidence="1">The sequence shown here is derived from an EMBL/GenBank/DDBJ whole genome shotgun (WGS) entry which is preliminary data.</text>
</comment>
<proteinExistence type="predicted"/>
<sequence>MAIEAISVHGSGHGRKCGNVASAGRATSETRSKRSTSVTIFFFIPPAIFVGFVCFFIIDILIFLDWNVDWKSSCKNIGKEFRLTHLGYSHLQWRSLEENLTELSANCRSSAGSKTPGTKG</sequence>
<gene>
    <name evidence="1" type="ORF">PYW08_012797</name>
</gene>
<keyword evidence="2" id="KW-1185">Reference proteome</keyword>
<dbReference type="Proteomes" id="UP001231649">
    <property type="component" value="Chromosome 31"/>
</dbReference>
<accession>A0ACC2Q1D3</accession>
<dbReference type="EMBL" id="CM056807">
    <property type="protein sequence ID" value="KAJ8705751.1"/>
    <property type="molecule type" value="Genomic_DNA"/>
</dbReference>
<protein>
    <submittedName>
        <fullName evidence="1">Uncharacterized protein</fullName>
    </submittedName>
</protein>
<name>A0ACC2Q1D3_9NEOP</name>